<dbReference type="EMBL" id="FPKV01000001">
    <property type="protein sequence ID" value="SFZ89473.1"/>
    <property type="molecule type" value="Genomic_DNA"/>
</dbReference>
<evidence type="ECO:0000313" key="2">
    <source>
        <dbReference type="Proteomes" id="UP000182544"/>
    </source>
</evidence>
<evidence type="ECO:0000313" key="1">
    <source>
        <dbReference type="EMBL" id="SFZ89473.1"/>
    </source>
</evidence>
<organism evidence="1 2">
    <name type="scientific">Flaviramulus basaltis</name>
    <dbReference type="NCBI Taxonomy" id="369401"/>
    <lineage>
        <taxon>Bacteria</taxon>
        <taxon>Pseudomonadati</taxon>
        <taxon>Bacteroidota</taxon>
        <taxon>Flavobacteriia</taxon>
        <taxon>Flavobacteriales</taxon>
        <taxon>Flavobacteriaceae</taxon>
        <taxon>Flaviramulus</taxon>
    </lineage>
</organism>
<protein>
    <submittedName>
        <fullName evidence="1">Gluconate 2-dehydrogenase subunit 3</fullName>
    </submittedName>
</protein>
<name>A0A1K2IAQ5_9FLAO</name>
<dbReference type="PROSITE" id="PS51257">
    <property type="entry name" value="PROKAR_LIPOPROTEIN"/>
    <property type="match status" value="1"/>
</dbReference>
<dbReference type="OrthoDB" id="6385145at2"/>
<dbReference type="Proteomes" id="UP000182544">
    <property type="component" value="Unassembled WGS sequence"/>
</dbReference>
<accession>A0A1K2IAQ5</accession>
<dbReference type="InterPro" id="IPR027056">
    <property type="entry name" value="Gluconate_2DH_su3"/>
</dbReference>
<dbReference type="AlphaFoldDB" id="A0A1K2IAQ5"/>
<proteinExistence type="predicted"/>
<gene>
    <name evidence="1" type="ORF">SAMN05428642_101310</name>
</gene>
<reference evidence="1 2" key="1">
    <citation type="submission" date="2016-10" db="EMBL/GenBank/DDBJ databases">
        <authorList>
            <person name="de Groot N.N."/>
        </authorList>
    </citation>
    <scope>NUCLEOTIDE SEQUENCE [LARGE SCALE GENOMIC DNA]</scope>
    <source>
        <strain evidence="1 2">DSM 18180</strain>
    </source>
</reference>
<dbReference type="STRING" id="369401.SAMN05428642_101310"/>
<dbReference type="RefSeq" id="WP_072399931.1">
    <property type="nucleotide sequence ID" value="NZ_FPKV01000001.1"/>
</dbReference>
<keyword evidence="2" id="KW-1185">Reference proteome</keyword>
<sequence>MKRRTVLKKMGLTAGFFATTPTVISLLQSCKSDIKTWTPEFLSIDEGTVLTNLVDIILPKTATPSATELNIPQFIDKYIKNVFDDDEQLEFKSAFANIISTLKPNKENRMDDIPQEAYKILLDKHMLVKEDIDEEREMDPESLKMTTSEFLNSIKTLCIKAYITNEGIGESVLAYDPIPGAYYCGDLQELTEGRSWSL</sequence>
<dbReference type="Pfam" id="PF13618">
    <property type="entry name" value="Gluconate_2-dh3"/>
    <property type="match status" value="1"/>
</dbReference>